<gene>
    <name evidence="5" type="ORF">X560_0297</name>
</gene>
<dbReference type="InterPro" id="IPR023187">
    <property type="entry name" value="Tscrpt_reg_MarR-type_CS"/>
</dbReference>
<evidence type="ECO:0000313" key="6">
    <source>
        <dbReference type="Proteomes" id="UP000052258"/>
    </source>
</evidence>
<evidence type="ECO:0000256" key="2">
    <source>
        <dbReference type="ARBA" id="ARBA00023125"/>
    </source>
</evidence>
<evidence type="ECO:0000313" key="5">
    <source>
        <dbReference type="EMBL" id="KMT61230.1"/>
    </source>
</evidence>
<name>A0A0J8GEY7_9LIST</name>
<dbReference type="Pfam" id="PF01047">
    <property type="entry name" value="MarR"/>
    <property type="match status" value="1"/>
</dbReference>
<evidence type="ECO:0000256" key="1">
    <source>
        <dbReference type="ARBA" id="ARBA00023015"/>
    </source>
</evidence>
<organism evidence="5 6">
    <name type="scientific">Listeria fleischmannii 1991</name>
    <dbReference type="NCBI Taxonomy" id="1430899"/>
    <lineage>
        <taxon>Bacteria</taxon>
        <taxon>Bacillati</taxon>
        <taxon>Bacillota</taxon>
        <taxon>Bacilli</taxon>
        <taxon>Bacillales</taxon>
        <taxon>Listeriaceae</taxon>
        <taxon>Listeria</taxon>
    </lineage>
</organism>
<dbReference type="GO" id="GO:0003677">
    <property type="term" value="F:DNA binding"/>
    <property type="evidence" value="ECO:0007669"/>
    <property type="project" value="UniProtKB-KW"/>
</dbReference>
<dbReference type="RefSeq" id="WP_059139840.1">
    <property type="nucleotide sequence ID" value="NZ_KQ130610.1"/>
</dbReference>
<comment type="caution">
    <text evidence="5">The sequence shown here is derived from an EMBL/GenBank/DDBJ whole genome shotgun (WGS) entry which is preliminary data.</text>
</comment>
<dbReference type="OrthoDB" id="2361486at2"/>
<dbReference type="PROSITE" id="PS50995">
    <property type="entry name" value="HTH_MARR_2"/>
    <property type="match status" value="1"/>
</dbReference>
<dbReference type="SMART" id="SM00347">
    <property type="entry name" value="HTH_MARR"/>
    <property type="match status" value="1"/>
</dbReference>
<dbReference type="AlphaFoldDB" id="A0A0J8GEY7"/>
<reference evidence="5 6" key="1">
    <citation type="journal article" date="2015" name="Genome Biol. Evol.">
        <title>Comparative Genomics of Listeria Sensu Lato: Genus-Wide Differences in Evolutionary Dynamics and the Progressive Gain of Complex, Potentially Pathogenicity-Related Traits through Lateral Gene Transfer.</title>
        <authorList>
            <person name="Chiara M."/>
            <person name="Caruso M."/>
            <person name="D'Erchia A.M."/>
            <person name="Manzari C."/>
            <person name="Fraccalvieri R."/>
            <person name="Goffredo E."/>
            <person name="Latorre L."/>
            <person name="Miccolupo A."/>
            <person name="Padalino I."/>
            <person name="Santagada G."/>
            <person name="Chiocco D."/>
            <person name="Pesole G."/>
            <person name="Horner D.S."/>
            <person name="Parisi A."/>
        </authorList>
    </citation>
    <scope>NUCLEOTIDE SEQUENCE [LARGE SCALE GENOMIC DNA]</scope>
    <source>
        <strain evidence="5 6">1991</strain>
    </source>
</reference>
<dbReference type="GO" id="GO:0003700">
    <property type="term" value="F:DNA-binding transcription factor activity"/>
    <property type="evidence" value="ECO:0007669"/>
    <property type="project" value="InterPro"/>
</dbReference>
<feature type="domain" description="HTH marR-type" evidence="4">
    <location>
        <begin position="10"/>
        <end position="143"/>
    </location>
</feature>
<dbReference type="EMBL" id="AZHO01000004">
    <property type="protein sequence ID" value="KMT61230.1"/>
    <property type="molecule type" value="Genomic_DNA"/>
</dbReference>
<dbReference type="SUPFAM" id="SSF46785">
    <property type="entry name" value="Winged helix' DNA-binding domain"/>
    <property type="match status" value="1"/>
</dbReference>
<evidence type="ECO:0000256" key="3">
    <source>
        <dbReference type="ARBA" id="ARBA00023163"/>
    </source>
</evidence>
<dbReference type="InterPro" id="IPR000835">
    <property type="entry name" value="HTH_MarR-typ"/>
</dbReference>
<dbReference type="Proteomes" id="UP000052258">
    <property type="component" value="Unassembled WGS sequence"/>
</dbReference>
<keyword evidence="2" id="KW-0238">DNA-binding</keyword>
<keyword evidence="1" id="KW-0805">Transcription regulation</keyword>
<dbReference type="PANTHER" id="PTHR42756">
    <property type="entry name" value="TRANSCRIPTIONAL REGULATOR, MARR"/>
    <property type="match status" value="1"/>
</dbReference>
<proteinExistence type="predicted"/>
<accession>A0A0J8GEY7</accession>
<protein>
    <submittedName>
        <fullName evidence="5">MarR family transcriptional regulator</fullName>
    </submittedName>
</protein>
<dbReference type="PROSITE" id="PS01117">
    <property type="entry name" value="HTH_MARR_1"/>
    <property type="match status" value="1"/>
</dbReference>
<dbReference type="Gene3D" id="1.10.10.10">
    <property type="entry name" value="Winged helix-like DNA-binding domain superfamily/Winged helix DNA-binding domain"/>
    <property type="match status" value="1"/>
</dbReference>
<keyword evidence="3" id="KW-0804">Transcription</keyword>
<dbReference type="InterPro" id="IPR036388">
    <property type="entry name" value="WH-like_DNA-bd_sf"/>
</dbReference>
<sequence>MNEKQINHFVDSYMRTYIFAFKEVNQVIEQVTLDGKNISVEQFFLLRELTKKEGMSATELSNSLNVNKSAVSAKIRNLEDKGFLLRMNNPDDRRAVMLHISEKGNSIFNICETEMKNLVYTWLLQLGDADAELFMNLYDKVIDSVVTTQARGKKG</sequence>
<dbReference type="PRINTS" id="PR00598">
    <property type="entry name" value="HTHMARR"/>
</dbReference>
<dbReference type="InterPro" id="IPR036390">
    <property type="entry name" value="WH_DNA-bd_sf"/>
</dbReference>
<dbReference type="PATRIC" id="fig|1430899.3.peg.300"/>
<dbReference type="PANTHER" id="PTHR42756:SF1">
    <property type="entry name" value="TRANSCRIPTIONAL REPRESSOR OF EMRAB OPERON"/>
    <property type="match status" value="1"/>
</dbReference>
<evidence type="ECO:0000259" key="4">
    <source>
        <dbReference type="PROSITE" id="PS50995"/>
    </source>
</evidence>
<keyword evidence="6" id="KW-1185">Reference proteome</keyword>